<reference evidence="22" key="5">
    <citation type="submission" date="2025-09" db="UniProtKB">
        <authorList>
            <consortium name="Ensembl"/>
        </authorList>
    </citation>
    <scope>IDENTIFICATION</scope>
</reference>
<dbReference type="STRING" id="8005.ENSEEEP00000011926"/>
<evidence type="ECO:0000256" key="8">
    <source>
        <dbReference type="ARBA" id="ARBA00022801"/>
    </source>
</evidence>
<gene>
    <name evidence="22" type="primary">ndst2b</name>
</gene>
<feature type="disulfide bond" evidence="18">
    <location>
        <begin position="830"/>
        <end position="840"/>
    </location>
</feature>
<dbReference type="OMA" id="THRREFW"/>
<evidence type="ECO:0000256" key="2">
    <source>
        <dbReference type="ARBA" id="ARBA00004841"/>
    </source>
</evidence>
<dbReference type="PANTHER" id="PTHR10605">
    <property type="entry name" value="HEPARAN SULFATE SULFOTRANSFERASE"/>
    <property type="match status" value="1"/>
</dbReference>
<evidence type="ECO:0000256" key="1">
    <source>
        <dbReference type="ARBA" id="ARBA00004323"/>
    </source>
</evidence>
<evidence type="ECO:0000256" key="7">
    <source>
        <dbReference type="ARBA" id="ARBA00022692"/>
    </source>
</evidence>
<comment type="similarity">
    <text evidence="4">Belongs to the sulfotransferase 1 family. NDST subfamily.</text>
</comment>
<dbReference type="GO" id="GO:0015016">
    <property type="term" value="F:heparan sulfate N-sulfotransferase activity"/>
    <property type="evidence" value="ECO:0007669"/>
    <property type="project" value="UniProtKB-EC"/>
</dbReference>
<evidence type="ECO:0000256" key="9">
    <source>
        <dbReference type="ARBA" id="ARBA00022968"/>
    </source>
</evidence>
<organism evidence="22 23">
    <name type="scientific">Electrophorus electricus</name>
    <name type="common">Electric eel</name>
    <name type="synonym">Gymnotus electricus</name>
    <dbReference type="NCBI Taxonomy" id="8005"/>
    <lineage>
        <taxon>Eukaryota</taxon>
        <taxon>Metazoa</taxon>
        <taxon>Chordata</taxon>
        <taxon>Craniata</taxon>
        <taxon>Vertebrata</taxon>
        <taxon>Euteleostomi</taxon>
        <taxon>Actinopterygii</taxon>
        <taxon>Neopterygii</taxon>
        <taxon>Teleostei</taxon>
        <taxon>Ostariophysi</taxon>
        <taxon>Gymnotiformes</taxon>
        <taxon>Gymnotoidei</taxon>
        <taxon>Gymnotidae</taxon>
        <taxon>Electrophorus</taxon>
    </lineage>
</organism>
<evidence type="ECO:0000256" key="16">
    <source>
        <dbReference type="PIRSR" id="PIRSR637359-1"/>
    </source>
</evidence>
<proteinExistence type="inferred from homology"/>
<keyword evidence="15" id="KW-0511">Multifunctional enzyme</keyword>
<dbReference type="Gene3D" id="3.40.50.300">
    <property type="entry name" value="P-loop containing nucleotide triphosphate hydrolases"/>
    <property type="match status" value="1"/>
</dbReference>
<dbReference type="GO" id="GO:0015012">
    <property type="term" value="P:heparan sulfate proteoglycan biosynthetic process"/>
    <property type="evidence" value="ECO:0007669"/>
    <property type="project" value="UniProtKB-UniPathway"/>
</dbReference>
<keyword evidence="6" id="KW-0808">Transferase</keyword>
<feature type="domain" description="Heparan sulphate-N-deacetylase deacetylase" evidence="20">
    <location>
        <begin position="323"/>
        <end position="527"/>
    </location>
</feature>
<dbReference type="GO" id="GO:0016787">
    <property type="term" value="F:hydrolase activity"/>
    <property type="evidence" value="ECO:0007669"/>
    <property type="project" value="UniProtKB-KW"/>
</dbReference>
<dbReference type="Pfam" id="PF25119">
    <property type="entry name" value="HSNSD_N"/>
    <property type="match status" value="1"/>
</dbReference>
<reference evidence="22" key="3">
    <citation type="submission" date="2020-05" db="EMBL/GenBank/DDBJ databases">
        <title>Electrophorus electricus (electric eel) genome, fEleEle1, primary haplotype.</title>
        <authorList>
            <person name="Myers G."/>
            <person name="Meyer A."/>
            <person name="Fedrigo O."/>
            <person name="Formenti G."/>
            <person name="Rhie A."/>
            <person name="Tracey A."/>
            <person name="Sims Y."/>
            <person name="Jarvis E.D."/>
        </authorList>
    </citation>
    <scope>NUCLEOTIDE SEQUENCE [LARGE SCALE GENOMIC DNA]</scope>
</reference>
<evidence type="ECO:0000256" key="18">
    <source>
        <dbReference type="PIRSR" id="PIRSR637359-3"/>
    </source>
</evidence>
<feature type="domain" description="Heparan sulfate-N-deacetylase N-terminal" evidence="21">
    <location>
        <begin position="97"/>
        <end position="313"/>
    </location>
</feature>
<keyword evidence="23" id="KW-1185">Reference proteome</keyword>
<evidence type="ECO:0000256" key="12">
    <source>
        <dbReference type="ARBA" id="ARBA00023136"/>
    </source>
</evidence>
<sequence>MPSLHCHMTGMRRLARSVRQQGLHRLVLVLILFCLLSMAYLAYHVSGGPKIKEAPPLPLGDCVAAAPVAGTQLSPLLLPSQESQRRAVARAVEAARTEPVVLVFVESIYSQLGQEVVAILESSRFRYRTEVAPGKGDLPSLAWRGRGRYALIIYENLLKYVNLDSWNRQLLDKYCQDYGVGIIGFYRANGNSLSSAQLRGFPLFLRSNLPLWDYHINPAASLLYVTRPSELEPGPLPADNWTIFLSNHSTYEPVLLANTRPTDPPAHSFLQRTLMATVMQDLGLHDGIQRVLFGGSLSFWLHKLLLVDAVGYLTGRRLSLSLDRFLLVDVDDIFVGKEGTRMKVADVEALLYTQTKLRSLVPNFTFNLGFSGKFFHTGTDEEDEGDDMLLTHRQEFWWFPHMWSHMQPHLFHNVSVLAEQMRLNKQFAQEHGIPTDMGYAVAPHHSGVYPVHKQLYQAWKSVWGITVTSTEEYPHLRPARFRRGFIHSEIHVLPRQTCGLFTHTIFYKDYPGGPQELDKSIRGGELFLTVLLNPVSIFMTHLSNYGNDRLGLYTFESLVKFVQCWTHLRLQTLPPVRLAEKYFHIFPDERDPLWQNPCHDKRHKDIWSKEKTCDRLPKFLVIGPQKTGSTALHTFLSLHPAITASSSSPVTFEEVQFFSGPNYLRGIDWYMDFFPVPSNVSTDFLFEKSANYFDTEIVPKRAAALLPRAKILTILINPADRAYSWYQHQRAHQDPVALNYTFQQVISAGPSAPAGLLTLHRRCLQPGYYSSHLERWLHYYQPSQLLIVDGLQLRSSPAQVMDSVQKFLGVTPFFNYTQALMFEESKGFWCQRLDVGRTRCLGKSKGRKYPDMSRETRVFLSEHFREQNVELLRLLKRLGQPLPSWLRDELHHSSWS</sequence>
<dbReference type="Pfam" id="PF00685">
    <property type="entry name" value="Sulfotransfer_1"/>
    <property type="match status" value="1"/>
</dbReference>
<evidence type="ECO:0000256" key="17">
    <source>
        <dbReference type="PIRSR" id="PIRSR637359-2"/>
    </source>
</evidence>
<feature type="binding site" evidence="17">
    <location>
        <begin position="845"/>
        <end position="849"/>
    </location>
    <ligand>
        <name>3'-phosphoadenylyl sulfate</name>
        <dbReference type="ChEBI" id="CHEBI:58339"/>
    </ligand>
</feature>
<evidence type="ECO:0000256" key="11">
    <source>
        <dbReference type="ARBA" id="ARBA00023034"/>
    </source>
</evidence>
<evidence type="ECO:0000256" key="10">
    <source>
        <dbReference type="ARBA" id="ARBA00022989"/>
    </source>
</evidence>
<evidence type="ECO:0000256" key="15">
    <source>
        <dbReference type="ARBA" id="ARBA00023268"/>
    </source>
</evidence>
<dbReference type="GO" id="GO:0019213">
    <property type="term" value="F:deacetylase activity"/>
    <property type="evidence" value="ECO:0007669"/>
    <property type="project" value="UniProtKB-ARBA"/>
</dbReference>
<dbReference type="GeneTree" id="ENSGT00940000156237"/>
<dbReference type="EC" id="2.8.2.8" evidence="5"/>
<dbReference type="InterPro" id="IPR021930">
    <property type="entry name" value="Heparan_SO4_deacetylase_dom"/>
</dbReference>
<reference evidence="22" key="4">
    <citation type="submission" date="2025-08" db="UniProtKB">
        <authorList>
            <consortium name="Ensembl"/>
        </authorList>
    </citation>
    <scope>IDENTIFICATION</scope>
</reference>
<keyword evidence="7" id="KW-0812">Transmembrane</keyword>
<evidence type="ECO:0000259" key="19">
    <source>
        <dbReference type="Pfam" id="PF00685"/>
    </source>
</evidence>
<evidence type="ECO:0000256" key="4">
    <source>
        <dbReference type="ARBA" id="ARBA00010420"/>
    </source>
</evidence>
<keyword evidence="13 18" id="KW-1015">Disulfide bond</keyword>
<accession>A0A4W4EIM7</accession>
<dbReference type="PANTHER" id="PTHR10605:SF53">
    <property type="entry name" value="BIFUNCTIONAL HEPARAN SULFATE N-DEACETYLASE_N-SULFOTRANSFERASE 2"/>
    <property type="match status" value="1"/>
</dbReference>
<protein>
    <recommendedName>
        <fullName evidence="5">[heparan sulfate]-glucosamine N-sulfotransferase</fullName>
        <ecNumber evidence="5">2.8.2.8</ecNumber>
    </recommendedName>
</protein>
<dbReference type="SUPFAM" id="SSF52540">
    <property type="entry name" value="P-loop containing nucleoside triphosphate hydrolases"/>
    <property type="match status" value="1"/>
</dbReference>
<dbReference type="UniPathway" id="UPA00862"/>
<comment type="pathway">
    <text evidence="2">Glycan metabolism; heparin biosynthesis.</text>
</comment>
<keyword evidence="10" id="KW-1133">Transmembrane helix</keyword>
<dbReference type="Ensembl" id="ENSEEET00000012065.2">
    <property type="protein sequence ID" value="ENSEEEP00000011926.2"/>
    <property type="gene ID" value="ENSEEEG00000005908.2"/>
</dbReference>
<dbReference type="UniPathway" id="UPA00756"/>
<keyword evidence="11" id="KW-0333">Golgi apparatus</keyword>
<evidence type="ECO:0000313" key="23">
    <source>
        <dbReference type="Proteomes" id="UP000314983"/>
    </source>
</evidence>
<dbReference type="InterPro" id="IPR037359">
    <property type="entry name" value="NST/OST"/>
</dbReference>
<dbReference type="Pfam" id="PF12062">
    <property type="entry name" value="HSNSD-CE"/>
    <property type="match status" value="1"/>
</dbReference>
<comment type="subcellular location">
    <subcellularLocation>
        <location evidence="1">Golgi apparatus membrane</location>
        <topology evidence="1">Single-pass type II membrane protein</topology>
    </subcellularLocation>
</comment>
<dbReference type="GO" id="GO:0000139">
    <property type="term" value="C:Golgi membrane"/>
    <property type="evidence" value="ECO:0007669"/>
    <property type="project" value="UniProtKB-SubCell"/>
</dbReference>
<dbReference type="InterPro" id="IPR000863">
    <property type="entry name" value="Sulfotransferase_dom"/>
</dbReference>
<comment type="pathway">
    <text evidence="3">Glycan metabolism; heparan sulfate biosynthesis.</text>
</comment>
<dbReference type="InterPro" id="IPR056793">
    <property type="entry name" value="HSNSD_N"/>
</dbReference>
<dbReference type="GO" id="GO:0030210">
    <property type="term" value="P:heparin proteoglycan biosynthetic process"/>
    <property type="evidence" value="ECO:0007669"/>
    <property type="project" value="UniProtKB-UniPathway"/>
</dbReference>
<dbReference type="Proteomes" id="UP000314983">
    <property type="component" value="Chromosome 14"/>
</dbReference>
<dbReference type="InterPro" id="IPR027417">
    <property type="entry name" value="P-loop_NTPase"/>
</dbReference>
<keyword evidence="9" id="KW-0735">Signal-anchor</keyword>
<evidence type="ECO:0000256" key="14">
    <source>
        <dbReference type="ARBA" id="ARBA00023180"/>
    </source>
</evidence>
<keyword evidence="8" id="KW-0378">Hydrolase</keyword>
<evidence type="ECO:0000256" key="6">
    <source>
        <dbReference type="ARBA" id="ARBA00022679"/>
    </source>
</evidence>
<reference evidence="23" key="1">
    <citation type="journal article" date="2014" name="Science">
        <title>Nonhuman genetics. Genomic basis for the convergent evolution of electric organs.</title>
        <authorList>
            <person name="Gallant J.R."/>
            <person name="Traeger L.L."/>
            <person name="Volkening J.D."/>
            <person name="Moffett H."/>
            <person name="Chen P.H."/>
            <person name="Novina C.D."/>
            <person name="Phillips G.N.Jr."/>
            <person name="Anand R."/>
            <person name="Wells G.B."/>
            <person name="Pinch M."/>
            <person name="Guth R."/>
            <person name="Unguez G.A."/>
            <person name="Albert J.S."/>
            <person name="Zakon H.H."/>
            <person name="Samanta M.P."/>
            <person name="Sussman M.R."/>
        </authorList>
    </citation>
    <scope>NUCLEOTIDE SEQUENCE [LARGE SCALE GENOMIC DNA]</scope>
</reference>
<evidence type="ECO:0000259" key="21">
    <source>
        <dbReference type="Pfam" id="PF25119"/>
    </source>
</evidence>
<name>A0A4W4EIM7_ELEEL</name>
<evidence type="ECO:0000256" key="5">
    <source>
        <dbReference type="ARBA" id="ARBA00012979"/>
    </source>
</evidence>
<feature type="binding site" evidence="17">
    <location>
        <position position="724"/>
    </location>
    <ligand>
        <name>3'-phosphoadenylyl sulfate</name>
        <dbReference type="ChEBI" id="CHEBI:58339"/>
    </ligand>
</feature>
<keyword evidence="14" id="KW-0325">Glycoprotein</keyword>
<feature type="binding site" evidence="17">
    <location>
        <position position="829"/>
    </location>
    <ligand>
        <name>3'-phosphoadenylyl sulfate</name>
        <dbReference type="ChEBI" id="CHEBI:58339"/>
    </ligand>
</feature>
<evidence type="ECO:0000259" key="20">
    <source>
        <dbReference type="Pfam" id="PF12062"/>
    </source>
</evidence>
<evidence type="ECO:0000256" key="3">
    <source>
        <dbReference type="ARBA" id="ARBA00005093"/>
    </source>
</evidence>
<reference evidence="23" key="2">
    <citation type="journal article" date="2017" name="Sci. Adv.">
        <title>A tail of two voltages: Proteomic comparison of the three electric organs of the electric eel.</title>
        <authorList>
            <person name="Traeger L.L."/>
            <person name="Sabat G."/>
            <person name="Barrett-Wilt G.A."/>
            <person name="Wells G.B."/>
            <person name="Sussman M.R."/>
        </authorList>
    </citation>
    <scope>NUCLEOTIDE SEQUENCE [LARGE SCALE GENOMIC DNA]</scope>
</reference>
<feature type="domain" description="Sulfotransferase" evidence="19">
    <location>
        <begin position="617"/>
        <end position="867"/>
    </location>
</feature>
<evidence type="ECO:0000256" key="13">
    <source>
        <dbReference type="ARBA" id="ARBA00023157"/>
    </source>
</evidence>
<dbReference type="AlphaFoldDB" id="A0A4W4EIM7"/>
<keyword evidence="12" id="KW-0472">Membrane</keyword>
<feature type="active site" description="For sulfotransferase activity" evidence="16">
    <location>
        <position position="626"/>
    </location>
</feature>
<evidence type="ECO:0000313" key="22">
    <source>
        <dbReference type="Ensembl" id="ENSEEEP00000011926.2"/>
    </source>
</evidence>